<accession>A0ABP8MAV5</accession>
<protein>
    <submittedName>
        <fullName evidence="3">Uncharacterized protein</fullName>
    </submittedName>
</protein>
<dbReference type="Proteomes" id="UP001501175">
    <property type="component" value="Unassembled WGS sequence"/>
</dbReference>
<evidence type="ECO:0000256" key="2">
    <source>
        <dbReference type="SAM" id="Phobius"/>
    </source>
</evidence>
<evidence type="ECO:0000313" key="4">
    <source>
        <dbReference type="Proteomes" id="UP001501175"/>
    </source>
</evidence>
<keyword evidence="2" id="KW-0472">Membrane</keyword>
<evidence type="ECO:0000256" key="1">
    <source>
        <dbReference type="SAM" id="Coils"/>
    </source>
</evidence>
<gene>
    <name evidence="3" type="ORF">GCM10023189_04030</name>
</gene>
<dbReference type="EMBL" id="BAABHD010000005">
    <property type="protein sequence ID" value="GAA4447554.1"/>
    <property type="molecule type" value="Genomic_DNA"/>
</dbReference>
<evidence type="ECO:0000313" key="3">
    <source>
        <dbReference type="EMBL" id="GAA4447554.1"/>
    </source>
</evidence>
<dbReference type="Gene3D" id="1.10.287.1490">
    <property type="match status" value="1"/>
</dbReference>
<keyword evidence="4" id="KW-1185">Reference proteome</keyword>
<proteinExistence type="predicted"/>
<sequence>MEEENGRSNVLTWILGGIAAIGIITAIYFGVKKNDLQREKGQLSSRVDSLATVKQQIQQELNQYTTRYEAEHKQAEELSSNLEETNSQLARREAELRRLQRQNSASQQNQRQYASQVTELNTQIAGLNSQRDSMQTELLAQTNTNQRLMTEAEGMRTENQQFRTKLEASETQNSVLRNALTADYFTVELRKPNNKVTAKAKKVHQVDVSMRVPNAFGEFMTGRKTVYLSLTDEQNNALPGAQEGMVTVKQAGADTPVRVHATQAVDFGSSGQPIKFSFTLPEGLKPGTYKAAVYADNAYLGTTGFTVRDSFLFF</sequence>
<dbReference type="RefSeq" id="WP_345240074.1">
    <property type="nucleotide sequence ID" value="NZ_BAABHD010000005.1"/>
</dbReference>
<keyword evidence="2" id="KW-0812">Transmembrane</keyword>
<feature type="coiled-coil region" evidence="1">
    <location>
        <begin position="47"/>
        <end position="172"/>
    </location>
</feature>
<organism evidence="3 4">
    <name type="scientific">Nibrella saemangeumensis</name>
    <dbReference type="NCBI Taxonomy" id="1084526"/>
    <lineage>
        <taxon>Bacteria</taxon>
        <taxon>Pseudomonadati</taxon>
        <taxon>Bacteroidota</taxon>
        <taxon>Cytophagia</taxon>
        <taxon>Cytophagales</taxon>
        <taxon>Spirosomataceae</taxon>
        <taxon>Nibrella</taxon>
    </lineage>
</organism>
<feature type="transmembrane region" description="Helical" evidence="2">
    <location>
        <begin position="12"/>
        <end position="31"/>
    </location>
</feature>
<keyword evidence="1" id="KW-0175">Coiled coil</keyword>
<reference evidence="4" key="1">
    <citation type="journal article" date="2019" name="Int. J. Syst. Evol. Microbiol.">
        <title>The Global Catalogue of Microorganisms (GCM) 10K type strain sequencing project: providing services to taxonomists for standard genome sequencing and annotation.</title>
        <authorList>
            <consortium name="The Broad Institute Genomics Platform"/>
            <consortium name="The Broad Institute Genome Sequencing Center for Infectious Disease"/>
            <person name="Wu L."/>
            <person name="Ma J."/>
        </authorList>
    </citation>
    <scope>NUCLEOTIDE SEQUENCE [LARGE SCALE GENOMIC DNA]</scope>
    <source>
        <strain evidence="4">JCM 17927</strain>
    </source>
</reference>
<comment type="caution">
    <text evidence="3">The sequence shown here is derived from an EMBL/GenBank/DDBJ whole genome shotgun (WGS) entry which is preliminary data.</text>
</comment>
<name>A0ABP8MAV5_9BACT</name>
<keyword evidence="2" id="KW-1133">Transmembrane helix</keyword>